<protein>
    <submittedName>
        <fullName evidence="2">Ligand-binding sensor domain-containing protein</fullName>
    </submittedName>
</protein>
<accession>A0A1H2FL14</accession>
<proteinExistence type="predicted"/>
<sequence length="165" mass="18671">MDLTDITSIEKWEAFEKELHKRSGMNSCVYDKNGNRITSYANWANEVCPTVKSYPEGIAAICAIANQYFTSETQKTKEPVVDECDAGFVKFAVPIFYKQEFLGTVGGCGHLLPDGEVETFFIEKAIDKDDLKLEAKVDNVKKTSEQEIKTFIDFVQSYLEDIMPK</sequence>
<evidence type="ECO:0000313" key="3">
    <source>
        <dbReference type="Proteomes" id="UP000199608"/>
    </source>
</evidence>
<dbReference type="InterPro" id="IPR018771">
    <property type="entry name" value="PocR_dom"/>
</dbReference>
<dbReference type="EMBL" id="FNLL01000004">
    <property type="protein sequence ID" value="SDU08043.1"/>
    <property type="molecule type" value="Genomic_DNA"/>
</dbReference>
<gene>
    <name evidence="2" type="ORF">SAMN04487931_104218</name>
</gene>
<dbReference type="RefSeq" id="WP_092232623.1">
    <property type="nucleotide sequence ID" value="NZ_FNLL01000004.1"/>
</dbReference>
<dbReference type="AlphaFoldDB" id="A0A1H2FL14"/>
<evidence type="ECO:0000313" key="2">
    <source>
        <dbReference type="EMBL" id="SDU08043.1"/>
    </source>
</evidence>
<reference evidence="3" key="1">
    <citation type="submission" date="2016-10" db="EMBL/GenBank/DDBJ databases">
        <authorList>
            <person name="Varghese N."/>
            <person name="Submissions S."/>
        </authorList>
    </citation>
    <scope>NUCLEOTIDE SEQUENCE [LARGE SCALE GENOMIC DNA]</scope>
    <source>
        <strain evidence="3">DSM 3384</strain>
    </source>
</reference>
<organism evidence="2 3">
    <name type="scientific">Desulfobacula phenolica</name>
    <dbReference type="NCBI Taxonomy" id="90732"/>
    <lineage>
        <taxon>Bacteria</taxon>
        <taxon>Pseudomonadati</taxon>
        <taxon>Thermodesulfobacteriota</taxon>
        <taxon>Desulfobacteria</taxon>
        <taxon>Desulfobacterales</taxon>
        <taxon>Desulfobacteraceae</taxon>
        <taxon>Desulfobacula</taxon>
    </lineage>
</organism>
<dbReference type="Pfam" id="PF10114">
    <property type="entry name" value="PocR"/>
    <property type="match status" value="1"/>
</dbReference>
<dbReference type="Proteomes" id="UP000199608">
    <property type="component" value="Unassembled WGS sequence"/>
</dbReference>
<feature type="domain" description="PocR" evidence="1">
    <location>
        <begin position="5"/>
        <end position="162"/>
    </location>
</feature>
<name>A0A1H2FL14_9BACT</name>
<evidence type="ECO:0000259" key="1">
    <source>
        <dbReference type="Pfam" id="PF10114"/>
    </source>
</evidence>
<keyword evidence="3" id="KW-1185">Reference proteome</keyword>